<organism evidence="1 2">
    <name type="scientific">Gracilariopsis chorda</name>
    <dbReference type="NCBI Taxonomy" id="448386"/>
    <lineage>
        <taxon>Eukaryota</taxon>
        <taxon>Rhodophyta</taxon>
        <taxon>Florideophyceae</taxon>
        <taxon>Rhodymeniophycidae</taxon>
        <taxon>Gracilariales</taxon>
        <taxon>Gracilariaceae</taxon>
        <taxon>Gracilariopsis</taxon>
    </lineage>
</organism>
<gene>
    <name evidence="1" type="ORF">BWQ96_07888</name>
</gene>
<evidence type="ECO:0000313" key="2">
    <source>
        <dbReference type="Proteomes" id="UP000247409"/>
    </source>
</evidence>
<evidence type="ECO:0000313" key="1">
    <source>
        <dbReference type="EMBL" id="PXF42368.1"/>
    </source>
</evidence>
<dbReference type="EMBL" id="NBIV01000166">
    <property type="protein sequence ID" value="PXF42368.1"/>
    <property type="molecule type" value="Genomic_DNA"/>
</dbReference>
<dbReference type="AlphaFoldDB" id="A0A2V3IJZ3"/>
<accession>A0A2V3IJZ3</accession>
<dbReference type="Proteomes" id="UP000247409">
    <property type="component" value="Unassembled WGS sequence"/>
</dbReference>
<comment type="caution">
    <text evidence="1">The sequence shown here is derived from an EMBL/GenBank/DDBJ whole genome shotgun (WGS) entry which is preliminary data.</text>
</comment>
<name>A0A2V3IJZ3_9FLOR</name>
<keyword evidence="2" id="KW-1185">Reference proteome</keyword>
<reference evidence="1 2" key="1">
    <citation type="journal article" date="2018" name="Mol. Biol. Evol.">
        <title>Analysis of the draft genome of the red seaweed Gracilariopsis chorda provides insights into genome size evolution in Rhodophyta.</title>
        <authorList>
            <person name="Lee J."/>
            <person name="Yang E.C."/>
            <person name="Graf L."/>
            <person name="Yang J.H."/>
            <person name="Qiu H."/>
            <person name="Zel Zion U."/>
            <person name="Chan C.X."/>
            <person name="Stephens T.G."/>
            <person name="Weber A.P.M."/>
            <person name="Boo G.H."/>
            <person name="Boo S.M."/>
            <person name="Kim K.M."/>
            <person name="Shin Y."/>
            <person name="Jung M."/>
            <person name="Lee S.J."/>
            <person name="Yim H.S."/>
            <person name="Lee J.H."/>
            <person name="Bhattacharya D."/>
            <person name="Yoon H.S."/>
        </authorList>
    </citation>
    <scope>NUCLEOTIDE SEQUENCE [LARGE SCALE GENOMIC DNA]</scope>
    <source>
        <strain evidence="1 2">SKKU-2015</strain>
        <tissue evidence="1">Whole body</tissue>
    </source>
</reference>
<proteinExistence type="predicted"/>
<sequence>MHTACFAASLPTRSALTTATATQPSPNSCPKQLWRPKLQGAQRRAYQAFLQQNGAHMHVAPVHETAQGNLFCAWSERIAIKMRVVQDYRNFLQSQQVDTQLQLLTTPVYITADNKLICDYPRRA</sequence>
<protein>
    <submittedName>
        <fullName evidence="1">Uncharacterized protein</fullName>
    </submittedName>
</protein>